<dbReference type="NCBIfam" id="TIGR02396">
    <property type="entry name" value="diverge_rpsU"/>
    <property type="match status" value="1"/>
</dbReference>
<dbReference type="OrthoDB" id="619536at2759"/>
<keyword evidence="5" id="KW-0809">Transit peptide</keyword>
<keyword evidence="7 8" id="KW-0496">Mitochondrion</keyword>
<comment type="subcellular location">
    <subcellularLocation>
        <location evidence="1 8">Mitochondrion</location>
    </subcellularLocation>
</comment>
<keyword evidence="6 8" id="KW-0446">Lipid-binding</keyword>
<evidence type="ECO:0000256" key="8">
    <source>
        <dbReference type="RuleBase" id="RU366063"/>
    </source>
</evidence>
<dbReference type="EMBL" id="ML220114">
    <property type="protein sequence ID" value="TGZ82741.1"/>
    <property type="molecule type" value="Genomic_DNA"/>
</dbReference>
<organism evidence="10 11">
    <name type="scientific">Ascodesmis nigricans</name>
    <dbReference type="NCBI Taxonomy" id="341454"/>
    <lineage>
        <taxon>Eukaryota</taxon>
        <taxon>Fungi</taxon>
        <taxon>Dikarya</taxon>
        <taxon>Ascomycota</taxon>
        <taxon>Pezizomycotina</taxon>
        <taxon>Pezizomycetes</taxon>
        <taxon>Pezizales</taxon>
        <taxon>Ascodesmidaceae</taxon>
        <taxon>Ascodesmis</taxon>
    </lineage>
</organism>
<name>A0A4S2N115_9PEZI</name>
<evidence type="ECO:0000256" key="6">
    <source>
        <dbReference type="ARBA" id="ARBA00023121"/>
    </source>
</evidence>
<dbReference type="InParanoid" id="A0A4S2N115"/>
<protein>
    <recommendedName>
        <fullName evidence="8">Ubiquinone biosynthesis protein</fullName>
    </recommendedName>
</protein>
<feature type="domain" description="COQ9 C-terminal" evidence="9">
    <location>
        <begin position="158"/>
        <end position="229"/>
    </location>
</feature>
<dbReference type="Pfam" id="PF08511">
    <property type="entry name" value="COQ9"/>
    <property type="match status" value="1"/>
</dbReference>
<dbReference type="InterPro" id="IPR012762">
    <property type="entry name" value="Ubiq_biosynth_COQ9"/>
</dbReference>
<dbReference type="PANTHER" id="PTHR21427">
    <property type="entry name" value="UBIQUINONE BIOSYNTHESIS PROTEIN COQ9, MITOCHONDRIAL"/>
    <property type="match status" value="1"/>
</dbReference>
<evidence type="ECO:0000256" key="1">
    <source>
        <dbReference type="ARBA" id="ARBA00004173"/>
    </source>
</evidence>
<dbReference type="UniPathway" id="UPA00232"/>
<sequence>MLLRPLLQQPRTLTLAASRSTATQLLQRSYHSAEYGTPGHSYSPTETAILSAALHHVPTTGFTKTSLTTGLRELGYPDITLNLFPRGEFDLVKFYLEKQRLNLGALVDFPKIQAEAGLGRLSMTQKIRTLCIERLKANEPVIHKLPEALGLMSLLENIPASVTELAELSDEIWALAGDTSVDTSWYTKRASLGAVYASTELFMTQDRSADFAETWKFLDRRLEDVQSLGKATANIGHYVGFTGNAVLNILRSKNVRLF</sequence>
<accession>A0A4S2N115</accession>
<evidence type="ECO:0000256" key="2">
    <source>
        <dbReference type="ARBA" id="ARBA00004749"/>
    </source>
</evidence>
<keyword evidence="4 8" id="KW-0831">Ubiquinone biosynthesis</keyword>
<evidence type="ECO:0000313" key="10">
    <source>
        <dbReference type="EMBL" id="TGZ82741.1"/>
    </source>
</evidence>
<gene>
    <name evidence="10" type="ORF">EX30DRAFT_328527</name>
</gene>
<dbReference type="FunCoup" id="A0A4S2N115">
    <property type="interactions" value="255"/>
</dbReference>
<evidence type="ECO:0000256" key="4">
    <source>
        <dbReference type="ARBA" id="ARBA00022688"/>
    </source>
</evidence>
<dbReference type="STRING" id="341454.A0A4S2N115"/>
<evidence type="ECO:0000256" key="7">
    <source>
        <dbReference type="ARBA" id="ARBA00023128"/>
    </source>
</evidence>
<keyword evidence="10" id="KW-0830">Ubiquinone</keyword>
<dbReference type="PANTHER" id="PTHR21427:SF19">
    <property type="entry name" value="UBIQUINONE BIOSYNTHESIS PROTEIN COQ9, MITOCHONDRIAL"/>
    <property type="match status" value="1"/>
</dbReference>
<comment type="pathway">
    <text evidence="2 8">Cofactor biosynthesis; ubiquinone biosynthesis.</text>
</comment>
<evidence type="ECO:0000259" key="9">
    <source>
        <dbReference type="Pfam" id="PF08511"/>
    </source>
</evidence>
<dbReference type="FunFam" id="1.10.357.10:FF:000004">
    <property type="entry name" value="Ubiquinone biosynthesis protein COQ9, mitochondrial"/>
    <property type="match status" value="1"/>
</dbReference>
<dbReference type="GO" id="GO:0008289">
    <property type="term" value="F:lipid binding"/>
    <property type="evidence" value="ECO:0007669"/>
    <property type="project" value="UniProtKB-UniRule"/>
</dbReference>
<keyword evidence="11" id="KW-1185">Reference proteome</keyword>
<dbReference type="AlphaFoldDB" id="A0A4S2N115"/>
<comment type="similarity">
    <text evidence="3 8">Belongs to the COQ9 family.</text>
</comment>
<evidence type="ECO:0000256" key="5">
    <source>
        <dbReference type="ARBA" id="ARBA00022946"/>
    </source>
</evidence>
<dbReference type="Gene3D" id="1.10.357.10">
    <property type="entry name" value="Tetracycline Repressor, domain 2"/>
    <property type="match status" value="1"/>
</dbReference>
<comment type="function">
    <text evidence="8">Membrane-associated protein that warps the membrane surface to access and bind aromatic isoprenes with high specificity, including ubiquinone (CoQ) isoprene intermediates and presents them directly to Coq7, therefore facilitating the Coq7-mediated hydroxylase step. Participates in the biosynthesis of coenzyme Q, also named ubiquinone, an essential lipid-soluble electron transporter for aerobic cellular respiration.</text>
</comment>
<reference evidence="10 11" key="1">
    <citation type="submission" date="2019-04" db="EMBL/GenBank/DDBJ databases">
        <title>Comparative genomics and transcriptomics to analyze fruiting body development in filamentous ascomycetes.</title>
        <authorList>
            <consortium name="DOE Joint Genome Institute"/>
            <person name="Lutkenhaus R."/>
            <person name="Traeger S."/>
            <person name="Breuer J."/>
            <person name="Kuo A."/>
            <person name="Lipzen A."/>
            <person name="Pangilinan J."/>
            <person name="Dilworth D."/>
            <person name="Sandor L."/>
            <person name="Poggeler S."/>
            <person name="Barry K."/>
            <person name="Grigoriev I.V."/>
            <person name="Nowrousian M."/>
        </authorList>
    </citation>
    <scope>NUCLEOTIDE SEQUENCE [LARGE SCALE GENOMIC DNA]</scope>
    <source>
        <strain evidence="10 11">CBS 389.68</strain>
    </source>
</reference>
<proteinExistence type="inferred from homology"/>
<dbReference type="InterPro" id="IPR013718">
    <property type="entry name" value="COQ9_C"/>
</dbReference>
<dbReference type="GO" id="GO:0006744">
    <property type="term" value="P:ubiquinone biosynthetic process"/>
    <property type="evidence" value="ECO:0007669"/>
    <property type="project" value="UniProtKB-UniRule"/>
</dbReference>
<evidence type="ECO:0000256" key="3">
    <source>
        <dbReference type="ARBA" id="ARBA00010766"/>
    </source>
</evidence>
<dbReference type="GO" id="GO:0005743">
    <property type="term" value="C:mitochondrial inner membrane"/>
    <property type="evidence" value="ECO:0007669"/>
    <property type="project" value="TreeGrafter"/>
</dbReference>
<evidence type="ECO:0000313" key="11">
    <source>
        <dbReference type="Proteomes" id="UP000298138"/>
    </source>
</evidence>
<dbReference type="Proteomes" id="UP000298138">
    <property type="component" value="Unassembled WGS sequence"/>
</dbReference>